<feature type="domain" description="DUF4283" evidence="3">
    <location>
        <begin position="88"/>
        <end position="134"/>
    </location>
</feature>
<keyword evidence="5" id="KW-1185">Reference proteome</keyword>
<evidence type="ECO:0000259" key="3">
    <source>
        <dbReference type="Pfam" id="PF14111"/>
    </source>
</evidence>
<dbReference type="Pfam" id="PF03372">
    <property type="entry name" value="Exo_endo_phos"/>
    <property type="match status" value="1"/>
</dbReference>
<accession>A0A9D3V718</accession>
<dbReference type="InterPro" id="IPR036691">
    <property type="entry name" value="Endo/exonu/phosph_ase_sf"/>
</dbReference>
<dbReference type="PANTHER" id="PTHR35218:SF9">
    <property type="entry name" value="ENDONUCLEASE_EXONUCLEASE_PHOSPHATASE DOMAIN-CONTAINING PROTEIN"/>
    <property type="match status" value="1"/>
</dbReference>
<feature type="domain" description="Endonuclease/exonuclease/phosphatase" evidence="2">
    <location>
        <begin position="412"/>
        <end position="581"/>
    </location>
</feature>
<evidence type="ECO:0000256" key="1">
    <source>
        <dbReference type="SAM" id="MobiDB-lite"/>
    </source>
</evidence>
<evidence type="ECO:0000313" key="5">
    <source>
        <dbReference type="Proteomes" id="UP000828251"/>
    </source>
</evidence>
<dbReference type="Proteomes" id="UP000828251">
    <property type="component" value="Unassembled WGS sequence"/>
</dbReference>
<evidence type="ECO:0000259" key="2">
    <source>
        <dbReference type="Pfam" id="PF03372"/>
    </source>
</evidence>
<evidence type="ECO:0008006" key="6">
    <source>
        <dbReference type="Google" id="ProtNLM"/>
    </source>
</evidence>
<protein>
    <recommendedName>
        <fullName evidence="6">DUF4283 domain-containing protein</fullName>
    </recommendedName>
</protein>
<dbReference type="OrthoDB" id="1001431at2759"/>
<organism evidence="4 5">
    <name type="scientific">Gossypium stocksii</name>
    <dbReference type="NCBI Taxonomy" id="47602"/>
    <lineage>
        <taxon>Eukaryota</taxon>
        <taxon>Viridiplantae</taxon>
        <taxon>Streptophyta</taxon>
        <taxon>Embryophyta</taxon>
        <taxon>Tracheophyta</taxon>
        <taxon>Spermatophyta</taxon>
        <taxon>Magnoliopsida</taxon>
        <taxon>eudicotyledons</taxon>
        <taxon>Gunneridae</taxon>
        <taxon>Pentapetalae</taxon>
        <taxon>rosids</taxon>
        <taxon>malvids</taxon>
        <taxon>Malvales</taxon>
        <taxon>Malvaceae</taxon>
        <taxon>Malvoideae</taxon>
        <taxon>Gossypium</taxon>
    </lineage>
</organism>
<dbReference type="Gene3D" id="3.60.10.10">
    <property type="entry name" value="Endonuclease/exonuclease/phosphatase"/>
    <property type="match status" value="1"/>
</dbReference>
<proteinExistence type="predicted"/>
<sequence length="582" mass="64950">MRPEDSPEPIDPVVDDLGQTVSSGENTIPSWKDKLLGSGNKSDSSQVEEDFKLQDDDVLQGEIDGIPSITFSDRVHNFIDQRMSRTMVIWKTKQALQILDLENDYFSVRFQNEHGYIAAISEGLWIIFGHYLMVRLPGLPEGMYTKSLLKSIGGVIGSVAKIDQNTKNRSRGQFARLAVFVNLDQPLVSKIVIDGRIQQVPKIPEKTEEERFGPWMLVEQKKRRGSRPETVKLARESTAGESKGSRFDSLSGFLGDDQERISQEVMVEDAWPSSSLAKNSFDDGSKMKPIIIGRNMGSFNFQAAGPNLVGEKHLAVAFNSIGKKTMVDANSQKRESSNLVLSMGKNTGKRPNGKNLNIIGENSGQEPLILKANVETSIPVAEAVGEIIHGLHSLMGKSSKLKDDCVVGDVSDFIVLFEPRISGVKAGSVITKLGFDYSFRVEASGFSGGIWVLWKAVNSVEILQVHSQFIHIRIWDKRCCRPFLCTAIYASPQRGTRAQLWEYLDKIALGVNEPWLLSGDFNVIMNSDERQSGAFKNKSGCYQFRSFFFEHGFFDMGFQGLKFTWSKGTLLHRLDRSLCNKD</sequence>
<name>A0A9D3V718_9ROSI</name>
<dbReference type="GO" id="GO:0003824">
    <property type="term" value="F:catalytic activity"/>
    <property type="evidence" value="ECO:0007669"/>
    <property type="project" value="InterPro"/>
</dbReference>
<feature type="compositionally biased region" description="Polar residues" evidence="1">
    <location>
        <begin position="19"/>
        <end position="29"/>
    </location>
</feature>
<dbReference type="InterPro" id="IPR025558">
    <property type="entry name" value="DUF4283"/>
</dbReference>
<evidence type="ECO:0000313" key="4">
    <source>
        <dbReference type="EMBL" id="KAH1073529.1"/>
    </source>
</evidence>
<feature type="region of interest" description="Disordered" evidence="1">
    <location>
        <begin position="1"/>
        <end position="49"/>
    </location>
</feature>
<gene>
    <name evidence="4" type="ORF">J1N35_025857</name>
</gene>
<comment type="caution">
    <text evidence="4">The sequence shown here is derived from an EMBL/GenBank/DDBJ whole genome shotgun (WGS) entry which is preliminary data.</text>
</comment>
<reference evidence="4 5" key="1">
    <citation type="journal article" date="2021" name="Plant Biotechnol. J.">
        <title>Multi-omics assisted identification of the key and species-specific regulatory components of drought-tolerant mechanisms in Gossypium stocksii.</title>
        <authorList>
            <person name="Yu D."/>
            <person name="Ke L."/>
            <person name="Zhang D."/>
            <person name="Wu Y."/>
            <person name="Sun Y."/>
            <person name="Mei J."/>
            <person name="Sun J."/>
            <person name="Sun Y."/>
        </authorList>
    </citation>
    <scope>NUCLEOTIDE SEQUENCE [LARGE SCALE GENOMIC DNA]</scope>
    <source>
        <strain evidence="5">cv. E1</strain>
        <tissue evidence="4">Leaf</tissue>
    </source>
</reference>
<dbReference type="SUPFAM" id="SSF56219">
    <property type="entry name" value="DNase I-like"/>
    <property type="match status" value="1"/>
</dbReference>
<dbReference type="Pfam" id="PF14111">
    <property type="entry name" value="DUF4283"/>
    <property type="match status" value="1"/>
</dbReference>
<dbReference type="PANTHER" id="PTHR35218">
    <property type="entry name" value="RNASE H DOMAIN-CONTAINING PROTEIN"/>
    <property type="match status" value="1"/>
</dbReference>
<dbReference type="InterPro" id="IPR005135">
    <property type="entry name" value="Endo/exonuclease/phosphatase"/>
</dbReference>
<dbReference type="EMBL" id="JAIQCV010000008">
    <property type="protein sequence ID" value="KAH1073529.1"/>
    <property type="molecule type" value="Genomic_DNA"/>
</dbReference>
<dbReference type="AlphaFoldDB" id="A0A9D3V718"/>